<dbReference type="Gene3D" id="2.40.50.40">
    <property type="match status" value="1"/>
</dbReference>
<evidence type="ECO:0000313" key="2">
    <source>
        <dbReference type="EMBL" id="PPQ87645.1"/>
    </source>
</evidence>
<dbReference type="AlphaFoldDB" id="A0A409XA68"/>
<protein>
    <recommendedName>
        <fullName evidence="1">Chromo domain-containing protein</fullName>
    </recommendedName>
</protein>
<dbReference type="InterPro" id="IPR023780">
    <property type="entry name" value="Chromo_domain"/>
</dbReference>
<organism evidence="2 3">
    <name type="scientific">Psilocybe cyanescens</name>
    <dbReference type="NCBI Taxonomy" id="93625"/>
    <lineage>
        <taxon>Eukaryota</taxon>
        <taxon>Fungi</taxon>
        <taxon>Dikarya</taxon>
        <taxon>Basidiomycota</taxon>
        <taxon>Agaricomycotina</taxon>
        <taxon>Agaricomycetes</taxon>
        <taxon>Agaricomycetidae</taxon>
        <taxon>Agaricales</taxon>
        <taxon>Agaricineae</taxon>
        <taxon>Strophariaceae</taxon>
        <taxon>Psilocybe</taxon>
    </lineage>
</organism>
<reference evidence="2 3" key="1">
    <citation type="journal article" date="2018" name="Evol. Lett.">
        <title>Horizontal gene cluster transfer increased hallucinogenic mushroom diversity.</title>
        <authorList>
            <person name="Reynolds H.T."/>
            <person name="Vijayakumar V."/>
            <person name="Gluck-Thaler E."/>
            <person name="Korotkin H.B."/>
            <person name="Matheny P.B."/>
            <person name="Slot J.C."/>
        </authorList>
    </citation>
    <scope>NUCLEOTIDE SEQUENCE [LARGE SCALE GENOMIC DNA]</scope>
    <source>
        <strain evidence="2 3">2631</strain>
    </source>
</reference>
<dbReference type="Pfam" id="PF00385">
    <property type="entry name" value="Chromo"/>
    <property type="match status" value="1"/>
</dbReference>
<sequence length="156" mass="17348">MYACETRRYTNAQCAWRISQKSPAKKIKDEEIKGSNAPCARPHCLLTYVNRRGKGRKSQPLDDSSFVVEAFVGRHKKVTGGHGVSYEYLVKWLNYGYDEATVQTIASMQMSNPGPLLEAFEKQAAAEGIDLDNAGDTVLLREAAEAGWTDNLACHY</sequence>
<dbReference type="OrthoDB" id="436852at2759"/>
<feature type="domain" description="Chromo" evidence="1">
    <location>
        <begin position="66"/>
        <end position="107"/>
    </location>
</feature>
<accession>A0A409XA68</accession>
<dbReference type="EMBL" id="NHYD01002235">
    <property type="protein sequence ID" value="PPQ87645.1"/>
    <property type="molecule type" value="Genomic_DNA"/>
</dbReference>
<name>A0A409XA68_PSICY</name>
<comment type="caution">
    <text evidence="2">The sequence shown here is derived from an EMBL/GenBank/DDBJ whole genome shotgun (WGS) entry which is preliminary data.</text>
</comment>
<keyword evidence="3" id="KW-1185">Reference proteome</keyword>
<proteinExistence type="predicted"/>
<gene>
    <name evidence="2" type="ORF">CVT25_011483</name>
</gene>
<dbReference type="STRING" id="93625.A0A409XA68"/>
<dbReference type="Proteomes" id="UP000283269">
    <property type="component" value="Unassembled WGS sequence"/>
</dbReference>
<evidence type="ECO:0000259" key="1">
    <source>
        <dbReference type="Pfam" id="PF00385"/>
    </source>
</evidence>
<evidence type="ECO:0000313" key="3">
    <source>
        <dbReference type="Proteomes" id="UP000283269"/>
    </source>
</evidence>
<dbReference type="SUPFAM" id="SSF54160">
    <property type="entry name" value="Chromo domain-like"/>
    <property type="match status" value="1"/>
</dbReference>
<dbReference type="InParanoid" id="A0A409XA68"/>
<dbReference type="InterPro" id="IPR016197">
    <property type="entry name" value="Chromo-like_dom_sf"/>
</dbReference>